<name>W6N6C8_CLOTY</name>
<dbReference type="GO" id="GO:0046655">
    <property type="term" value="P:folic acid metabolic process"/>
    <property type="evidence" value="ECO:0007669"/>
    <property type="project" value="TreeGrafter"/>
</dbReference>
<comment type="caution">
    <text evidence="9">The sequence shown here is derived from an EMBL/GenBank/DDBJ whole genome shotgun (WGS) entry which is preliminary data.</text>
</comment>
<dbReference type="GO" id="GO:0004146">
    <property type="term" value="F:dihydrofolate reductase activity"/>
    <property type="evidence" value="ECO:0007669"/>
    <property type="project" value="UniProtKB-EC"/>
</dbReference>
<dbReference type="InterPro" id="IPR024072">
    <property type="entry name" value="DHFR-like_dom_sf"/>
</dbReference>
<dbReference type="Proteomes" id="UP000019482">
    <property type="component" value="Unassembled WGS sequence"/>
</dbReference>
<sequence length="169" mass="20087">MLSIIAILNQNNLIGRDNKLIWHISRDLKRFKYLTSDKTVIMGRKTFESLPGILPDRDHIIITRNKNYAVSDKKVTVIHDITSILKYMYCKKEAFVIGGGEIYKQLLPYCNKLYLTEVISDETGDTYFPKFNRCDYHIVEYDKYFEQNIEYNFITLEKIDYNYMALFNH</sequence>
<dbReference type="InterPro" id="IPR001796">
    <property type="entry name" value="DHFR_dom"/>
</dbReference>
<keyword evidence="10" id="KW-1185">Reference proteome</keyword>
<comment type="catalytic activity">
    <reaction evidence="7">
        <text>(6S)-5,6,7,8-tetrahydrofolate + NADP(+) = 7,8-dihydrofolate + NADPH + H(+)</text>
        <dbReference type="Rhea" id="RHEA:15009"/>
        <dbReference type="ChEBI" id="CHEBI:15378"/>
        <dbReference type="ChEBI" id="CHEBI:57451"/>
        <dbReference type="ChEBI" id="CHEBI:57453"/>
        <dbReference type="ChEBI" id="CHEBI:57783"/>
        <dbReference type="ChEBI" id="CHEBI:58349"/>
        <dbReference type="EC" id="1.5.1.3"/>
    </reaction>
</comment>
<dbReference type="Pfam" id="PF00186">
    <property type="entry name" value="DHFR_1"/>
    <property type="match status" value="1"/>
</dbReference>
<comment type="similarity">
    <text evidence="2 7">Belongs to the dihydrofolate reductase family.</text>
</comment>
<dbReference type="EC" id="1.5.1.3" evidence="3 7"/>
<proteinExistence type="inferred from homology"/>
<dbReference type="RefSeq" id="WP_017751836.1">
    <property type="nucleotide sequence ID" value="NZ_CBXI010000010.1"/>
</dbReference>
<dbReference type="PIRSF" id="PIRSF000194">
    <property type="entry name" value="DHFR"/>
    <property type="match status" value="1"/>
</dbReference>
<dbReference type="PANTHER" id="PTHR48069">
    <property type="entry name" value="DIHYDROFOLATE REDUCTASE"/>
    <property type="match status" value="1"/>
</dbReference>
<dbReference type="PRINTS" id="PR00070">
    <property type="entry name" value="DHFR"/>
</dbReference>
<evidence type="ECO:0000256" key="6">
    <source>
        <dbReference type="ARBA" id="ARBA00023002"/>
    </source>
</evidence>
<reference evidence="9 10" key="1">
    <citation type="journal article" date="2015" name="Genome Announc.">
        <title>Draft Genome Sequence of Clostridium tyrobutyricum Strain DIVETGP, Isolated from Cow's Milk for Grana Padano Production.</title>
        <authorList>
            <person name="Soggiu A."/>
            <person name="Piras C."/>
            <person name="Gaiarsa S."/>
            <person name="Sassera D."/>
            <person name="Roncada P."/>
            <person name="Bendixen E."/>
            <person name="Brasca M."/>
            <person name="Bonizzi L."/>
        </authorList>
    </citation>
    <scope>NUCLEOTIDE SEQUENCE [LARGE SCALE GENOMIC DNA]</scope>
    <source>
        <strain evidence="9 10">DIVETGP</strain>
    </source>
</reference>
<dbReference type="OrthoDB" id="9804315at2"/>
<dbReference type="CDD" id="cd00209">
    <property type="entry name" value="DHFR"/>
    <property type="match status" value="1"/>
</dbReference>
<dbReference type="SUPFAM" id="SSF53597">
    <property type="entry name" value="Dihydrofolate reductase-like"/>
    <property type="match status" value="1"/>
</dbReference>
<protein>
    <recommendedName>
        <fullName evidence="3 7">Dihydrofolate reductase</fullName>
        <ecNumber evidence="3 7">1.5.1.3</ecNumber>
    </recommendedName>
</protein>
<evidence type="ECO:0000313" key="9">
    <source>
        <dbReference type="EMBL" id="CDL90829.1"/>
    </source>
</evidence>
<organism evidence="9 10">
    <name type="scientific">Clostridium tyrobutyricum DIVETGP</name>
    <dbReference type="NCBI Taxonomy" id="1408889"/>
    <lineage>
        <taxon>Bacteria</taxon>
        <taxon>Bacillati</taxon>
        <taxon>Bacillota</taxon>
        <taxon>Clostridia</taxon>
        <taxon>Eubacteriales</taxon>
        <taxon>Clostridiaceae</taxon>
        <taxon>Clostridium</taxon>
    </lineage>
</organism>
<dbReference type="GeneID" id="29418316"/>
<keyword evidence="5 7" id="KW-0521">NADP</keyword>
<dbReference type="InterPro" id="IPR012259">
    <property type="entry name" value="DHFR"/>
</dbReference>
<comment type="function">
    <text evidence="7">Key enzyme in folate metabolism. Catalyzes an essential reaction for de novo glycine and purine synthesis, and for DNA precursor synthesis.</text>
</comment>
<evidence type="ECO:0000259" key="8">
    <source>
        <dbReference type="PROSITE" id="PS51330"/>
    </source>
</evidence>
<accession>W6N6C8</accession>
<keyword evidence="6 7" id="KW-0560">Oxidoreductase</keyword>
<evidence type="ECO:0000256" key="2">
    <source>
        <dbReference type="ARBA" id="ARBA00009539"/>
    </source>
</evidence>
<feature type="domain" description="DHFR" evidence="8">
    <location>
        <begin position="1"/>
        <end position="158"/>
    </location>
</feature>
<keyword evidence="4 7" id="KW-0554">One-carbon metabolism</keyword>
<evidence type="ECO:0000256" key="4">
    <source>
        <dbReference type="ARBA" id="ARBA00022563"/>
    </source>
</evidence>
<gene>
    <name evidence="9" type="ORF">CTDIVETGP_0899</name>
</gene>
<evidence type="ECO:0000256" key="5">
    <source>
        <dbReference type="ARBA" id="ARBA00022857"/>
    </source>
</evidence>
<dbReference type="GO" id="GO:0046654">
    <property type="term" value="P:tetrahydrofolate biosynthetic process"/>
    <property type="evidence" value="ECO:0007669"/>
    <property type="project" value="UniProtKB-UniPathway"/>
</dbReference>
<dbReference type="EMBL" id="CBXI010000010">
    <property type="protein sequence ID" value="CDL90829.1"/>
    <property type="molecule type" value="Genomic_DNA"/>
</dbReference>
<evidence type="ECO:0000256" key="7">
    <source>
        <dbReference type="PIRNR" id="PIRNR000194"/>
    </source>
</evidence>
<dbReference type="PROSITE" id="PS51330">
    <property type="entry name" value="DHFR_2"/>
    <property type="match status" value="1"/>
</dbReference>
<dbReference type="AlphaFoldDB" id="W6N6C8"/>
<dbReference type="Gene3D" id="3.40.430.10">
    <property type="entry name" value="Dihydrofolate Reductase, subunit A"/>
    <property type="match status" value="1"/>
</dbReference>
<dbReference type="GO" id="GO:0050661">
    <property type="term" value="F:NADP binding"/>
    <property type="evidence" value="ECO:0007669"/>
    <property type="project" value="InterPro"/>
</dbReference>
<evidence type="ECO:0000256" key="3">
    <source>
        <dbReference type="ARBA" id="ARBA00012856"/>
    </source>
</evidence>
<comment type="pathway">
    <text evidence="1 7">Cofactor biosynthesis; tetrahydrofolate biosynthesis; 5,6,7,8-tetrahydrofolate from 7,8-dihydrofolate: step 1/1.</text>
</comment>
<dbReference type="GO" id="GO:0046452">
    <property type="term" value="P:dihydrofolate metabolic process"/>
    <property type="evidence" value="ECO:0007669"/>
    <property type="project" value="TreeGrafter"/>
</dbReference>
<dbReference type="UniPathway" id="UPA00077">
    <property type="reaction ID" value="UER00158"/>
</dbReference>
<dbReference type="PANTHER" id="PTHR48069:SF3">
    <property type="entry name" value="DIHYDROFOLATE REDUCTASE"/>
    <property type="match status" value="1"/>
</dbReference>
<evidence type="ECO:0000313" key="10">
    <source>
        <dbReference type="Proteomes" id="UP000019482"/>
    </source>
</evidence>
<dbReference type="GO" id="GO:0006730">
    <property type="term" value="P:one-carbon metabolic process"/>
    <property type="evidence" value="ECO:0007669"/>
    <property type="project" value="UniProtKB-KW"/>
</dbReference>
<evidence type="ECO:0000256" key="1">
    <source>
        <dbReference type="ARBA" id="ARBA00004903"/>
    </source>
</evidence>